<dbReference type="InterPro" id="IPR005119">
    <property type="entry name" value="LysR_subst-bd"/>
</dbReference>
<dbReference type="PRINTS" id="PR00039">
    <property type="entry name" value="HTHLYSR"/>
</dbReference>
<name>A0ABU2ELS5_9BURK</name>
<dbReference type="RefSeq" id="WP_310161132.1">
    <property type="nucleotide sequence ID" value="NZ_JAVLSJ010000006.1"/>
</dbReference>
<evidence type="ECO:0000256" key="1">
    <source>
        <dbReference type="ARBA" id="ARBA00009437"/>
    </source>
</evidence>
<evidence type="ECO:0000259" key="5">
    <source>
        <dbReference type="PROSITE" id="PS50931"/>
    </source>
</evidence>
<dbReference type="InterPro" id="IPR036388">
    <property type="entry name" value="WH-like_DNA-bd_sf"/>
</dbReference>
<dbReference type="EMBL" id="JAVLSJ010000006">
    <property type="protein sequence ID" value="MDR9849107.1"/>
    <property type="molecule type" value="Genomic_DNA"/>
</dbReference>
<dbReference type="Pfam" id="PF00126">
    <property type="entry name" value="HTH_1"/>
    <property type="match status" value="1"/>
</dbReference>
<feature type="domain" description="HTH lysR-type" evidence="5">
    <location>
        <begin position="1"/>
        <end position="61"/>
    </location>
</feature>
<dbReference type="InterPro" id="IPR050950">
    <property type="entry name" value="HTH-type_LysR_regulators"/>
</dbReference>
<dbReference type="Pfam" id="PF03466">
    <property type="entry name" value="LysR_substrate"/>
    <property type="match status" value="1"/>
</dbReference>
<dbReference type="Gene3D" id="3.40.190.290">
    <property type="match status" value="1"/>
</dbReference>
<keyword evidence="4" id="KW-0804">Transcription</keyword>
<evidence type="ECO:0000256" key="2">
    <source>
        <dbReference type="ARBA" id="ARBA00023015"/>
    </source>
</evidence>
<organism evidence="6 7">
    <name type="scientific">Herbaspirillum huttiense subsp. lycopersici</name>
    <dbReference type="NCBI Taxonomy" id="3074428"/>
    <lineage>
        <taxon>Bacteria</taxon>
        <taxon>Pseudomonadati</taxon>
        <taxon>Pseudomonadota</taxon>
        <taxon>Betaproteobacteria</taxon>
        <taxon>Burkholderiales</taxon>
        <taxon>Oxalobacteraceae</taxon>
        <taxon>Herbaspirillum</taxon>
    </lineage>
</organism>
<dbReference type="SUPFAM" id="SSF53850">
    <property type="entry name" value="Periplasmic binding protein-like II"/>
    <property type="match status" value="1"/>
</dbReference>
<dbReference type="InterPro" id="IPR036390">
    <property type="entry name" value="WH_DNA-bd_sf"/>
</dbReference>
<proteinExistence type="inferred from homology"/>
<keyword evidence="2" id="KW-0805">Transcription regulation</keyword>
<protein>
    <submittedName>
        <fullName evidence="6">LysR family transcriptional regulator</fullName>
    </submittedName>
</protein>
<evidence type="ECO:0000313" key="7">
    <source>
        <dbReference type="Proteomes" id="UP001246576"/>
    </source>
</evidence>
<evidence type="ECO:0000313" key="6">
    <source>
        <dbReference type="EMBL" id="MDR9849107.1"/>
    </source>
</evidence>
<dbReference type="InterPro" id="IPR000847">
    <property type="entry name" value="LysR_HTH_N"/>
</dbReference>
<evidence type="ECO:0000256" key="4">
    <source>
        <dbReference type="ARBA" id="ARBA00023163"/>
    </source>
</evidence>
<comment type="similarity">
    <text evidence="1">Belongs to the LysR transcriptional regulatory family.</text>
</comment>
<evidence type="ECO:0000256" key="3">
    <source>
        <dbReference type="ARBA" id="ARBA00023125"/>
    </source>
</evidence>
<sequence length="306" mass="32686">MKISSIDQLDTFIKVLDNGSFSAAAALLDVSQPAVSQQVRELERRMGVKLVERVGRSVAPTAAGTSLLGFARQIVETAAQASEAVSDHANGVLGSVRLGTGGTACLHWLPPVLSALKQQHPALQVVVSTGNTDEFVRRVEHNQLDLALVTLPVSSRALQVTPALKDPFVVIGPAKGARLPRKTTAIHLAALPVIHFEPGANIRQLIDGWLLAGGVRLQPSMELGSVEAIKEMVANGLGYAIIPAMALRKADHRRLQVRAMEPALTRELGLIVRHDKPVTRALQAMIQALARHTPPGARPVRTGGKR</sequence>
<dbReference type="PROSITE" id="PS50931">
    <property type="entry name" value="HTH_LYSR"/>
    <property type="match status" value="1"/>
</dbReference>
<reference evidence="6" key="1">
    <citation type="submission" date="2023-09" db="EMBL/GenBank/DDBJ databases">
        <title>Description of first Herbaspirillum huttiense subsp. nephrolepsisexaltata and Herbaspirillum huttiense subsp. lycopersicon.</title>
        <authorList>
            <person name="Poudel M."/>
            <person name="Sharma A."/>
            <person name="Goss E."/>
            <person name="Tapia J.H."/>
            <person name="Harmon C.M."/>
            <person name="Jones J.B."/>
        </authorList>
    </citation>
    <scope>NUCLEOTIDE SEQUENCE</scope>
    <source>
        <strain evidence="6">SE1</strain>
    </source>
</reference>
<gene>
    <name evidence="6" type="ORF">RI048_12825</name>
</gene>
<dbReference type="SUPFAM" id="SSF46785">
    <property type="entry name" value="Winged helix' DNA-binding domain"/>
    <property type="match status" value="1"/>
</dbReference>
<dbReference type="CDD" id="cd05466">
    <property type="entry name" value="PBP2_LTTR_substrate"/>
    <property type="match status" value="1"/>
</dbReference>
<dbReference type="Gene3D" id="1.10.10.10">
    <property type="entry name" value="Winged helix-like DNA-binding domain superfamily/Winged helix DNA-binding domain"/>
    <property type="match status" value="1"/>
</dbReference>
<accession>A0ABU2ELS5</accession>
<dbReference type="PANTHER" id="PTHR30419">
    <property type="entry name" value="HTH-TYPE TRANSCRIPTIONAL REGULATOR YBHD"/>
    <property type="match status" value="1"/>
</dbReference>
<keyword evidence="3" id="KW-0238">DNA-binding</keyword>
<keyword evidence="7" id="KW-1185">Reference proteome</keyword>
<dbReference type="Proteomes" id="UP001246576">
    <property type="component" value="Unassembled WGS sequence"/>
</dbReference>
<comment type="caution">
    <text evidence="6">The sequence shown here is derived from an EMBL/GenBank/DDBJ whole genome shotgun (WGS) entry which is preliminary data.</text>
</comment>